<evidence type="ECO:0000256" key="1">
    <source>
        <dbReference type="ARBA" id="ARBA00023015"/>
    </source>
</evidence>
<evidence type="ECO:0000259" key="4">
    <source>
        <dbReference type="PROSITE" id="PS01124"/>
    </source>
</evidence>
<dbReference type="PROSITE" id="PS01124">
    <property type="entry name" value="HTH_ARAC_FAMILY_2"/>
    <property type="match status" value="1"/>
</dbReference>
<evidence type="ECO:0000256" key="3">
    <source>
        <dbReference type="ARBA" id="ARBA00023163"/>
    </source>
</evidence>
<comment type="caution">
    <text evidence="5">The sequence shown here is derived from an EMBL/GenBank/DDBJ whole genome shotgun (WGS) entry which is preliminary data.</text>
</comment>
<dbReference type="GO" id="GO:0003700">
    <property type="term" value="F:DNA-binding transcription factor activity"/>
    <property type="evidence" value="ECO:0007669"/>
    <property type="project" value="InterPro"/>
</dbReference>
<dbReference type="EMBL" id="JACHHO010000002">
    <property type="protein sequence ID" value="MBB5204798.1"/>
    <property type="molecule type" value="Genomic_DNA"/>
</dbReference>
<dbReference type="GO" id="GO:0043565">
    <property type="term" value="F:sequence-specific DNA binding"/>
    <property type="evidence" value="ECO:0007669"/>
    <property type="project" value="InterPro"/>
</dbReference>
<feature type="domain" description="HTH araC/xylS-type" evidence="4">
    <location>
        <begin position="178"/>
        <end position="265"/>
    </location>
</feature>
<dbReference type="RefSeq" id="WP_138855558.1">
    <property type="nucleotide sequence ID" value="NZ_CP040709.1"/>
</dbReference>
<dbReference type="Proteomes" id="UP000554837">
    <property type="component" value="Unassembled WGS sequence"/>
</dbReference>
<reference evidence="5 6" key="1">
    <citation type="submission" date="2020-08" db="EMBL/GenBank/DDBJ databases">
        <title>Genomic Encyclopedia of Type Strains, Phase IV (KMG-IV): sequencing the most valuable type-strain genomes for metagenomic binning, comparative biology and taxonomic classification.</title>
        <authorList>
            <person name="Goeker M."/>
        </authorList>
    </citation>
    <scope>NUCLEOTIDE SEQUENCE [LARGE SCALE GENOMIC DNA]</scope>
    <source>
        <strain evidence="5 6">DSM 23958</strain>
    </source>
</reference>
<dbReference type="InterPro" id="IPR018060">
    <property type="entry name" value="HTH_AraC"/>
</dbReference>
<accession>A0A840S5N1</accession>
<organism evidence="5 6">
    <name type="scientific">Inhella inkyongensis</name>
    <dbReference type="NCBI Taxonomy" id="392593"/>
    <lineage>
        <taxon>Bacteria</taxon>
        <taxon>Pseudomonadati</taxon>
        <taxon>Pseudomonadota</taxon>
        <taxon>Betaproteobacteria</taxon>
        <taxon>Burkholderiales</taxon>
        <taxon>Sphaerotilaceae</taxon>
        <taxon>Inhella</taxon>
    </lineage>
</organism>
<dbReference type="Gene3D" id="1.10.10.60">
    <property type="entry name" value="Homeodomain-like"/>
    <property type="match status" value="1"/>
</dbReference>
<keyword evidence="3" id="KW-0804">Transcription</keyword>
<dbReference type="Pfam" id="PF12833">
    <property type="entry name" value="HTH_18"/>
    <property type="match status" value="1"/>
</dbReference>
<keyword evidence="6" id="KW-1185">Reference proteome</keyword>
<evidence type="ECO:0000313" key="6">
    <source>
        <dbReference type="Proteomes" id="UP000554837"/>
    </source>
</evidence>
<evidence type="ECO:0000313" key="5">
    <source>
        <dbReference type="EMBL" id="MBB5204798.1"/>
    </source>
</evidence>
<keyword evidence="2 5" id="KW-0238">DNA-binding</keyword>
<dbReference type="SMART" id="SM00342">
    <property type="entry name" value="HTH_ARAC"/>
    <property type="match status" value="1"/>
</dbReference>
<gene>
    <name evidence="5" type="ORF">HNQ51_002112</name>
</gene>
<dbReference type="OrthoDB" id="9809338at2"/>
<proteinExistence type="predicted"/>
<dbReference type="PANTHER" id="PTHR46796">
    <property type="entry name" value="HTH-TYPE TRANSCRIPTIONAL ACTIVATOR RHAS-RELATED"/>
    <property type="match status" value="1"/>
</dbReference>
<keyword evidence="1" id="KW-0805">Transcription regulation</keyword>
<evidence type="ECO:0000256" key="2">
    <source>
        <dbReference type="ARBA" id="ARBA00023125"/>
    </source>
</evidence>
<dbReference type="InterPro" id="IPR050204">
    <property type="entry name" value="AraC_XylS_family_regulators"/>
</dbReference>
<protein>
    <submittedName>
        <fullName evidence="5">AraC-like DNA-binding protein</fullName>
    </submittedName>
</protein>
<name>A0A840S5N1_9BURK</name>
<sequence length="283" mass="31378">MGLRGSRVWLITPGEALAPYVHAIALRRPDPAAPPPPQEQGFPAHLFGALTIVSAGSLMDAESGQALAPLEFSGPRLRPVRRSYGGEPAVSTMLFKPGVLPWALNEPAVRWVDHREALVGQFPMIDGQALLRGLQEPVSLARQVWHLENWVQGWLQGVASRRPWSAPVLPTDPLPTDVDTWARQQGVSARQLQRLIQRHLGAPPKRVLRLLRLHQGLKALERQPRMRRAADLDDLALRLGYCDASHMRREFQSLAGLKTQALLPALHNSPLPWIYQPGDLGSH</sequence>
<dbReference type="PANTHER" id="PTHR46796:SF13">
    <property type="entry name" value="HTH-TYPE TRANSCRIPTIONAL ACTIVATOR RHAS"/>
    <property type="match status" value="1"/>
</dbReference>
<dbReference type="AlphaFoldDB" id="A0A840S5N1"/>